<evidence type="ECO:0000256" key="1">
    <source>
        <dbReference type="SAM" id="SignalP"/>
    </source>
</evidence>
<evidence type="ECO:0000313" key="3">
    <source>
        <dbReference type="RefSeq" id="XP_023939298.1"/>
    </source>
</evidence>
<gene>
    <name evidence="3" type="primary">LOC112046758</name>
</gene>
<name>A0A6J1N2U8_BICAN</name>
<accession>A0A6J1N2U8</accession>
<reference evidence="3" key="1">
    <citation type="submission" date="2025-08" db="UniProtKB">
        <authorList>
            <consortium name="RefSeq"/>
        </authorList>
    </citation>
    <scope>IDENTIFICATION</scope>
</reference>
<protein>
    <submittedName>
        <fullName evidence="3">Uncharacterized protein LOC112046758</fullName>
    </submittedName>
</protein>
<keyword evidence="1" id="KW-0732">Signal</keyword>
<evidence type="ECO:0000313" key="2">
    <source>
        <dbReference type="Proteomes" id="UP001652582"/>
    </source>
</evidence>
<keyword evidence="2" id="KW-1185">Reference proteome</keyword>
<dbReference type="GeneID" id="112046758"/>
<sequence length="202" mass="21731">MCITSQQIIKMKYFVVLALCVAAASAFAIPPAVSGANAAEIQQIIDAIYHPSTDPATAAALEQMLLEILGINKPVVVEDSIVPERPPIHVGPAIIDESIVSEPANYRPPLVQVIVNVNTNAGSNPGVVEQPEIPEDVIVVEKPEIPEEVVVEKPEIPEEVVVVEKPEFPAEEIIVEQPEISEPVIVMPIDPIPVITLPDELN</sequence>
<dbReference type="OrthoDB" id="7488868at2759"/>
<dbReference type="KEGG" id="bany:112046758"/>
<dbReference type="AlphaFoldDB" id="A0A6J1N2U8"/>
<organism evidence="2 3">
    <name type="scientific">Bicyclus anynana</name>
    <name type="common">Squinting bush brown butterfly</name>
    <dbReference type="NCBI Taxonomy" id="110368"/>
    <lineage>
        <taxon>Eukaryota</taxon>
        <taxon>Metazoa</taxon>
        <taxon>Ecdysozoa</taxon>
        <taxon>Arthropoda</taxon>
        <taxon>Hexapoda</taxon>
        <taxon>Insecta</taxon>
        <taxon>Pterygota</taxon>
        <taxon>Neoptera</taxon>
        <taxon>Endopterygota</taxon>
        <taxon>Lepidoptera</taxon>
        <taxon>Glossata</taxon>
        <taxon>Ditrysia</taxon>
        <taxon>Papilionoidea</taxon>
        <taxon>Nymphalidae</taxon>
        <taxon>Satyrinae</taxon>
        <taxon>Satyrini</taxon>
        <taxon>Mycalesina</taxon>
        <taxon>Bicyclus</taxon>
    </lineage>
</organism>
<dbReference type="Proteomes" id="UP001652582">
    <property type="component" value="Chromosome 20"/>
</dbReference>
<dbReference type="RefSeq" id="XP_023939298.1">
    <property type="nucleotide sequence ID" value="XM_024083530.2"/>
</dbReference>
<feature type="signal peptide" evidence="1">
    <location>
        <begin position="1"/>
        <end position="26"/>
    </location>
</feature>
<proteinExistence type="predicted"/>
<feature type="chain" id="PRO_5027006830" evidence="1">
    <location>
        <begin position="27"/>
        <end position="202"/>
    </location>
</feature>